<dbReference type="PIRSF" id="PIRSF006305">
    <property type="entry name" value="Maf"/>
    <property type="match status" value="1"/>
</dbReference>
<evidence type="ECO:0000256" key="1">
    <source>
        <dbReference type="ARBA" id="ARBA00001968"/>
    </source>
</evidence>
<dbReference type="PANTHER" id="PTHR43213:SF5">
    <property type="entry name" value="BIFUNCTIONAL DTTP_UTP PYROPHOSPHATASE_METHYLTRANSFERASE PROTEIN-RELATED"/>
    <property type="match status" value="1"/>
</dbReference>
<gene>
    <name evidence="4" type="ORF">SAMN02910418_00080</name>
</gene>
<comment type="similarity">
    <text evidence="3">Belongs to the Maf family.</text>
</comment>
<comment type="catalytic activity">
    <reaction evidence="3">
        <text>a ribonucleoside 5'-triphosphate + H2O = a ribonucleoside 5'-phosphate + diphosphate + H(+)</text>
        <dbReference type="Rhea" id="RHEA:23996"/>
        <dbReference type="ChEBI" id="CHEBI:15377"/>
        <dbReference type="ChEBI" id="CHEBI:15378"/>
        <dbReference type="ChEBI" id="CHEBI:33019"/>
        <dbReference type="ChEBI" id="CHEBI:58043"/>
        <dbReference type="ChEBI" id="CHEBI:61557"/>
        <dbReference type="EC" id="3.6.1.9"/>
    </reaction>
</comment>
<feature type="active site" description="Proton acceptor" evidence="3">
    <location>
        <position position="83"/>
    </location>
</feature>
<protein>
    <recommendedName>
        <fullName evidence="3">Nucleoside triphosphate pyrophosphatase</fullName>
        <ecNumber evidence="3">3.6.1.9</ecNumber>
    </recommendedName>
    <alternativeName>
        <fullName evidence="3">Nucleotide pyrophosphatase</fullName>
        <shortName evidence="3">Nucleotide PPase</shortName>
    </alternativeName>
</protein>
<comment type="caution">
    <text evidence="3">Lacks conserved residue(s) required for the propagation of feature annotation.</text>
</comment>
<dbReference type="EC" id="3.6.1.9" evidence="3"/>
<dbReference type="RefSeq" id="WP_092560870.1">
    <property type="nucleotide sequence ID" value="NZ_FNQV01000001.1"/>
</dbReference>
<comment type="function">
    <text evidence="3">Nucleoside triphosphate pyrophosphatase. May have a dual role in cell division arrest and in preventing the incorporation of modified nucleotides into cellular nucleic acids.</text>
</comment>
<evidence type="ECO:0000313" key="5">
    <source>
        <dbReference type="Proteomes" id="UP000199288"/>
    </source>
</evidence>
<dbReference type="InterPro" id="IPR003697">
    <property type="entry name" value="Maf-like"/>
</dbReference>
<dbReference type="EMBL" id="FNQV01000001">
    <property type="protein sequence ID" value="SDZ74467.1"/>
    <property type="molecule type" value="Genomic_DNA"/>
</dbReference>
<proteinExistence type="inferred from homology"/>
<dbReference type="PANTHER" id="PTHR43213">
    <property type="entry name" value="BIFUNCTIONAL DTTP/UTP PYROPHOSPHATASE/METHYLTRANSFERASE PROTEIN-RELATED"/>
    <property type="match status" value="1"/>
</dbReference>
<reference evidence="5" key="1">
    <citation type="submission" date="2016-10" db="EMBL/GenBank/DDBJ databases">
        <authorList>
            <person name="Varghese N."/>
            <person name="Submissions S."/>
        </authorList>
    </citation>
    <scope>NUCLEOTIDE SEQUENCE [LARGE SCALE GENOMIC DNA]</scope>
    <source>
        <strain evidence="5">KPR-1</strain>
    </source>
</reference>
<comment type="cofactor">
    <cofactor evidence="1 3">
        <name>a divalent metal cation</name>
        <dbReference type="ChEBI" id="CHEBI:60240"/>
    </cofactor>
</comment>
<dbReference type="OrthoDB" id="3527985at2"/>
<dbReference type="AlphaFoldDB" id="A0A1H3VI55"/>
<organism evidence="4 5">
    <name type="scientific">Bowdeniella nasicola</name>
    <dbReference type="NCBI Taxonomy" id="208480"/>
    <lineage>
        <taxon>Bacteria</taxon>
        <taxon>Bacillati</taxon>
        <taxon>Actinomycetota</taxon>
        <taxon>Actinomycetes</taxon>
        <taxon>Actinomycetales</taxon>
        <taxon>Actinomycetaceae</taxon>
        <taxon>Bowdeniella</taxon>
    </lineage>
</organism>
<accession>A0A1H3VI55</accession>
<dbReference type="Proteomes" id="UP000199288">
    <property type="component" value="Unassembled WGS sequence"/>
</dbReference>
<dbReference type="Gene3D" id="3.90.950.10">
    <property type="match status" value="1"/>
</dbReference>
<dbReference type="GO" id="GO:0005737">
    <property type="term" value="C:cytoplasm"/>
    <property type="evidence" value="ECO:0007669"/>
    <property type="project" value="UniProtKB-SubCell"/>
</dbReference>
<dbReference type="HAMAP" id="MF_00528">
    <property type="entry name" value="Maf"/>
    <property type="match status" value="1"/>
</dbReference>
<keyword evidence="5" id="KW-1185">Reference proteome</keyword>
<dbReference type="Pfam" id="PF02545">
    <property type="entry name" value="Maf"/>
    <property type="match status" value="1"/>
</dbReference>
<keyword evidence="2 3" id="KW-0378">Hydrolase</keyword>
<dbReference type="SUPFAM" id="SSF52972">
    <property type="entry name" value="ITPase-like"/>
    <property type="match status" value="1"/>
</dbReference>
<dbReference type="CDD" id="cd00555">
    <property type="entry name" value="Maf"/>
    <property type="match status" value="1"/>
</dbReference>
<dbReference type="InterPro" id="IPR029001">
    <property type="entry name" value="ITPase-like_fam"/>
</dbReference>
<dbReference type="GO" id="GO:0009117">
    <property type="term" value="P:nucleotide metabolic process"/>
    <property type="evidence" value="ECO:0007669"/>
    <property type="project" value="UniProtKB-KW"/>
</dbReference>
<name>A0A1H3VI55_9ACTO</name>
<comment type="catalytic activity">
    <reaction evidence="3">
        <text>a 2'-deoxyribonucleoside 5'-triphosphate + H2O = a 2'-deoxyribonucleoside 5'-phosphate + diphosphate + H(+)</text>
        <dbReference type="Rhea" id="RHEA:44644"/>
        <dbReference type="ChEBI" id="CHEBI:15377"/>
        <dbReference type="ChEBI" id="CHEBI:15378"/>
        <dbReference type="ChEBI" id="CHEBI:33019"/>
        <dbReference type="ChEBI" id="CHEBI:61560"/>
        <dbReference type="ChEBI" id="CHEBI:65317"/>
        <dbReference type="EC" id="3.6.1.9"/>
    </reaction>
</comment>
<dbReference type="GO" id="GO:0047429">
    <property type="term" value="F:nucleoside triphosphate diphosphatase activity"/>
    <property type="evidence" value="ECO:0007669"/>
    <property type="project" value="UniProtKB-EC"/>
</dbReference>
<comment type="subcellular location">
    <subcellularLocation>
        <location evidence="3">Cytoplasm</location>
    </subcellularLocation>
</comment>
<evidence type="ECO:0000256" key="2">
    <source>
        <dbReference type="ARBA" id="ARBA00022801"/>
    </source>
</evidence>
<evidence type="ECO:0000313" key="4">
    <source>
        <dbReference type="EMBL" id="SDZ74467.1"/>
    </source>
</evidence>
<keyword evidence="3" id="KW-0963">Cytoplasm</keyword>
<sequence length="211" mass="22464">MRLILASTSPSRRAVLEAAHIVHEVLPSTVNEDAVLARAELEAATRRAELDLPAKVSVLARAKALDVAERVRGDGPVAVLGCDSLFELDGKALGKPHTRARARKRLAAMSERTGTLHTGHCLVVIDGERRIFEEPRASSVVVAKLTPAEIDAYVATGEPLAVAGSFTLEGYGGPFIERIEGDHHNVLGLSLPALRSLLAQAGTDITELWAS</sequence>
<evidence type="ECO:0000256" key="3">
    <source>
        <dbReference type="HAMAP-Rule" id="MF_00528"/>
    </source>
</evidence>
<keyword evidence="3" id="KW-0546">Nucleotide metabolism</keyword>
<dbReference type="NCBIfam" id="TIGR00172">
    <property type="entry name" value="maf"/>
    <property type="match status" value="1"/>
</dbReference>